<dbReference type="InterPro" id="IPR050231">
    <property type="entry name" value="Iron_ascorbate_oxido_reductase"/>
</dbReference>
<keyword evidence="1" id="KW-0408">Iron</keyword>
<dbReference type="InterPro" id="IPR027443">
    <property type="entry name" value="IPNS-like_sf"/>
</dbReference>
<gene>
    <name evidence="3" type="ORF">PHLGIDRAFT_102892</name>
</gene>
<organism evidence="3 4">
    <name type="scientific">Phlebiopsis gigantea (strain 11061_1 CR5-6)</name>
    <name type="common">White-rot fungus</name>
    <name type="synonym">Peniophora gigantea</name>
    <dbReference type="NCBI Taxonomy" id="745531"/>
    <lineage>
        <taxon>Eukaryota</taxon>
        <taxon>Fungi</taxon>
        <taxon>Dikarya</taxon>
        <taxon>Basidiomycota</taxon>
        <taxon>Agaricomycotina</taxon>
        <taxon>Agaricomycetes</taxon>
        <taxon>Polyporales</taxon>
        <taxon>Phanerochaetaceae</taxon>
        <taxon>Phlebiopsis</taxon>
    </lineage>
</organism>
<comment type="similarity">
    <text evidence="1">Belongs to the iron/ascorbate-dependent oxidoreductase family.</text>
</comment>
<dbReference type="GO" id="GO:0016491">
    <property type="term" value="F:oxidoreductase activity"/>
    <property type="evidence" value="ECO:0007669"/>
    <property type="project" value="UniProtKB-KW"/>
</dbReference>
<dbReference type="GO" id="GO:0046872">
    <property type="term" value="F:metal ion binding"/>
    <property type="evidence" value="ECO:0007669"/>
    <property type="project" value="UniProtKB-KW"/>
</dbReference>
<keyword evidence="4" id="KW-1185">Reference proteome</keyword>
<sequence length="362" mass="40306">MATNFSSIPILDYSLLSDPTTRPQFISQLQNALTNVGFYYLTNHPVPQDDVDAAIAFAPRFFDLPVEEKERIRMIHSPHFFGYSKLGAEMTKGQVDQREQFDFGTSAEVRWKEGDPDFMRLWGPSQWPDEALLPNFKATFKRYVDSLQRLSQELLSLAGEALQLPQGAFSRFVEPGGNQDRVKIVKYPVPTESSSNQGVGPHYDGGFLTLLLQASPHKGLQVQNVSGDWVDAPPIPGTFVVNIGKALETVTQGVAIATSHRVLSPNQGLTPRYSIPFFQMISRGTIIGKEVLEIPQEILAIKEKRGKVGTDSVNYAEYSELLSGQVALIGRVKSHPDVGERHYPELFKKFFPDGLPKHGVAY</sequence>
<dbReference type="InterPro" id="IPR005123">
    <property type="entry name" value="Oxoglu/Fe-dep_dioxygenase_dom"/>
</dbReference>
<dbReference type="PANTHER" id="PTHR47990">
    <property type="entry name" value="2-OXOGLUTARATE (2OG) AND FE(II)-DEPENDENT OXYGENASE SUPERFAMILY PROTEIN-RELATED"/>
    <property type="match status" value="1"/>
</dbReference>
<evidence type="ECO:0000256" key="1">
    <source>
        <dbReference type="RuleBase" id="RU003682"/>
    </source>
</evidence>
<keyword evidence="1" id="KW-0560">Oxidoreductase</keyword>
<dbReference type="InterPro" id="IPR026992">
    <property type="entry name" value="DIOX_N"/>
</dbReference>
<name>A0A0C3NVP3_PHLG1</name>
<dbReference type="SUPFAM" id="SSF51197">
    <property type="entry name" value="Clavaminate synthase-like"/>
    <property type="match status" value="1"/>
</dbReference>
<keyword evidence="1" id="KW-0479">Metal-binding</keyword>
<dbReference type="STRING" id="745531.A0A0C3NVP3"/>
<feature type="domain" description="Fe2OG dioxygenase" evidence="2">
    <location>
        <begin position="178"/>
        <end position="281"/>
    </location>
</feature>
<evidence type="ECO:0000313" key="4">
    <source>
        <dbReference type="Proteomes" id="UP000053257"/>
    </source>
</evidence>
<proteinExistence type="inferred from homology"/>
<dbReference type="HOGENOM" id="CLU_010119_1_1_1"/>
<dbReference type="AlphaFoldDB" id="A0A0C3NVP3"/>
<protein>
    <recommendedName>
        <fullName evidence="2">Fe2OG dioxygenase domain-containing protein</fullName>
    </recommendedName>
</protein>
<accession>A0A0C3NVP3</accession>
<dbReference type="OrthoDB" id="288590at2759"/>
<dbReference type="EMBL" id="KN840466">
    <property type="protein sequence ID" value="KIP09459.1"/>
    <property type="molecule type" value="Genomic_DNA"/>
</dbReference>
<dbReference type="Pfam" id="PF14226">
    <property type="entry name" value="DIOX_N"/>
    <property type="match status" value="1"/>
</dbReference>
<evidence type="ECO:0000259" key="2">
    <source>
        <dbReference type="PROSITE" id="PS51471"/>
    </source>
</evidence>
<dbReference type="Gene3D" id="2.60.120.330">
    <property type="entry name" value="B-lactam Antibiotic, Isopenicillin N Synthase, Chain"/>
    <property type="match status" value="1"/>
</dbReference>
<dbReference type="Pfam" id="PF03171">
    <property type="entry name" value="2OG-FeII_Oxy"/>
    <property type="match status" value="1"/>
</dbReference>
<dbReference type="InterPro" id="IPR044861">
    <property type="entry name" value="IPNS-like_FE2OG_OXY"/>
</dbReference>
<evidence type="ECO:0000313" key="3">
    <source>
        <dbReference type="EMBL" id="KIP09459.1"/>
    </source>
</evidence>
<dbReference type="Proteomes" id="UP000053257">
    <property type="component" value="Unassembled WGS sequence"/>
</dbReference>
<dbReference type="PROSITE" id="PS51471">
    <property type="entry name" value="FE2OG_OXY"/>
    <property type="match status" value="1"/>
</dbReference>
<reference evidence="3 4" key="1">
    <citation type="journal article" date="2014" name="PLoS Genet.">
        <title>Analysis of the Phlebiopsis gigantea genome, transcriptome and secretome provides insight into its pioneer colonization strategies of wood.</title>
        <authorList>
            <person name="Hori C."/>
            <person name="Ishida T."/>
            <person name="Igarashi K."/>
            <person name="Samejima M."/>
            <person name="Suzuki H."/>
            <person name="Master E."/>
            <person name="Ferreira P."/>
            <person name="Ruiz-Duenas F.J."/>
            <person name="Held B."/>
            <person name="Canessa P."/>
            <person name="Larrondo L.F."/>
            <person name="Schmoll M."/>
            <person name="Druzhinina I.S."/>
            <person name="Kubicek C.P."/>
            <person name="Gaskell J.A."/>
            <person name="Kersten P."/>
            <person name="St John F."/>
            <person name="Glasner J."/>
            <person name="Sabat G."/>
            <person name="Splinter BonDurant S."/>
            <person name="Syed K."/>
            <person name="Yadav J."/>
            <person name="Mgbeahuruike A.C."/>
            <person name="Kovalchuk A."/>
            <person name="Asiegbu F.O."/>
            <person name="Lackner G."/>
            <person name="Hoffmeister D."/>
            <person name="Rencoret J."/>
            <person name="Gutierrez A."/>
            <person name="Sun H."/>
            <person name="Lindquist E."/>
            <person name="Barry K."/>
            <person name="Riley R."/>
            <person name="Grigoriev I.V."/>
            <person name="Henrissat B."/>
            <person name="Kues U."/>
            <person name="Berka R.M."/>
            <person name="Martinez A.T."/>
            <person name="Covert S.F."/>
            <person name="Blanchette R.A."/>
            <person name="Cullen D."/>
        </authorList>
    </citation>
    <scope>NUCLEOTIDE SEQUENCE [LARGE SCALE GENOMIC DNA]</scope>
    <source>
        <strain evidence="3 4">11061_1 CR5-6</strain>
    </source>
</reference>